<dbReference type="GO" id="GO:0003857">
    <property type="term" value="F:(3S)-3-hydroxyacyl-CoA dehydrogenase (NAD+) activity"/>
    <property type="evidence" value="ECO:0007669"/>
    <property type="project" value="UniProtKB-EC"/>
</dbReference>
<dbReference type="PANTHER" id="PTHR48075:SF7">
    <property type="entry name" value="3-HYDROXYACYL-COA DEHYDROGENASE-RELATED"/>
    <property type="match status" value="1"/>
</dbReference>
<comment type="pathway">
    <text evidence="1">Lipid metabolism; fatty acid beta-oxidation.</text>
</comment>
<dbReference type="InterPro" id="IPR008927">
    <property type="entry name" value="6-PGluconate_DH-like_C_sf"/>
</dbReference>
<dbReference type="InterPro" id="IPR006108">
    <property type="entry name" value="3HC_DH_C"/>
</dbReference>
<keyword evidence="5" id="KW-0520">NAD</keyword>
<dbReference type="InParanoid" id="W0RLJ0"/>
<dbReference type="SUPFAM" id="SSF48179">
    <property type="entry name" value="6-phosphogluconate dehydrogenase C-terminal domain-like"/>
    <property type="match status" value="2"/>
</dbReference>
<dbReference type="InterPro" id="IPR006176">
    <property type="entry name" value="3-OHacyl-CoA_DH_NAD-bd"/>
</dbReference>
<keyword evidence="4" id="KW-0560">Oxidoreductase</keyword>
<dbReference type="GO" id="GO:0006635">
    <property type="term" value="P:fatty acid beta-oxidation"/>
    <property type="evidence" value="ECO:0007669"/>
    <property type="project" value="UniProtKB-UniPathway"/>
</dbReference>
<evidence type="ECO:0000313" key="11">
    <source>
        <dbReference type="Proteomes" id="UP000019151"/>
    </source>
</evidence>
<keyword evidence="11" id="KW-1185">Reference proteome</keyword>
<accession>W0RLJ0</accession>
<proteinExistence type="predicted"/>
<dbReference type="Pfam" id="PF00725">
    <property type="entry name" value="3HCDH"/>
    <property type="match status" value="1"/>
</dbReference>
<dbReference type="EMBL" id="CP007128">
    <property type="protein sequence ID" value="AHG91954.1"/>
    <property type="molecule type" value="Genomic_DNA"/>
</dbReference>
<dbReference type="RefSeq" id="WP_025413387.1">
    <property type="nucleotide sequence ID" value="NZ_CP007128.1"/>
</dbReference>
<dbReference type="PATRIC" id="fig|861299.3.peg.4470"/>
<dbReference type="GO" id="GO:0070403">
    <property type="term" value="F:NAD+ binding"/>
    <property type="evidence" value="ECO:0007669"/>
    <property type="project" value="InterPro"/>
</dbReference>
<dbReference type="InterPro" id="IPR001753">
    <property type="entry name" value="Enoyl-CoA_hydra/iso"/>
</dbReference>
<evidence type="ECO:0000256" key="3">
    <source>
        <dbReference type="ARBA" id="ARBA00022963"/>
    </source>
</evidence>
<evidence type="ECO:0000256" key="1">
    <source>
        <dbReference type="ARBA" id="ARBA00005005"/>
    </source>
</evidence>
<organism evidence="10 11">
    <name type="scientific">Gemmatirosa kalamazoonensis</name>
    <dbReference type="NCBI Taxonomy" id="861299"/>
    <lineage>
        <taxon>Bacteria</taxon>
        <taxon>Pseudomonadati</taxon>
        <taxon>Gemmatimonadota</taxon>
        <taxon>Gemmatimonadia</taxon>
        <taxon>Gemmatimonadales</taxon>
        <taxon>Gemmatimonadaceae</taxon>
        <taxon>Gemmatirosa</taxon>
    </lineage>
</organism>
<dbReference type="SUPFAM" id="SSF52096">
    <property type="entry name" value="ClpP/crotonase"/>
    <property type="match status" value="1"/>
</dbReference>
<feature type="domain" description="3-hydroxyacyl-CoA dehydrogenase C-terminal" evidence="8">
    <location>
        <begin position="223"/>
        <end position="318"/>
    </location>
</feature>
<dbReference type="OrthoDB" id="9815331at2"/>
<dbReference type="eggNOG" id="COG1250">
    <property type="taxonomic scope" value="Bacteria"/>
</dbReference>
<dbReference type="Proteomes" id="UP000019151">
    <property type="component" value="Chromosome"/>
</dbReference>
<protein>
    <submittedName>
        <fullName evidence="10">3-hydroxyacyl-CoA dehydrogenase NAD-binding protein</fullName>
    </submittedName>
</protein>
<evidence type="ECO:0000259" key="8">
    <source>
        <dbReference type="Pfam" id="PF00725"/>
    </source>
</evidence>
<evidence type="ECO:0000256" key="5">
    <source>
        <dbReference type="ARBA" id="ARBA00023027"/>
    </source>
</evidence>
<dbReference type="UniPathway" id="UPA00659"/>
<keyword evidence="2" id="KW-0276">Fatty acid metabolism</keyword>
<dbReference type="Pfam" id="PF00378">
    <property type="entry name" value="ECH_1"/>
    <property type="match status" value="1"/>
</dbReference>
<dbReference type="FunCoup" id="W0RLJ0">
    <property type="interactions" value="234"/>
</dbReference>
<dbReference type="Gene3D" id="1.10.1040.50">
    <property type="match status" value="1"/>
</dbReference>
<dbReference type="Gene3D" id="3.90.226.10">
    <property type="entry name" value="2-enoyl-CoA Hydratase, Chain A, domain 1"/>
    <property type="match status" value="1"/>
</dbReference>
<reference evidence="10 11" key="1">
    <citation type="journal article" date="2014" name="Genome Announc.">
        <title>Genome Sequence and Methylome of Soil Bacterium Gemmatirosa kalamazoonensis KBS708T, a Member of the Rarely Cultivated Gemmatimonadetes Phylum.</title>
        <authorList>
            <person name="Debruyn J.M."/>
            <person name="Radosevich M."/>
            <person name="Wommack K.E."/>
            <person name="Polson S.W."/>
            <person name="Hauser L.J."/>
            <person name="Fawaz M.N."/>
            <person name="Korlach J."/>
            <person name="Tsai Y.C."/>
        </authorList>
    </citation>
    <scope>NUCLEOTIDE SEQUENCE [LARGE SCALE GENOMIC DNA]</scope>
    <source>
        <strain evidence="10 11">KBS708</strain>
    </source>
</reference>
<dbReference type="Pfam" id="PF02737">
    <property type="entry name" value="3HCDH_N"/>
    <property type="match status" value="1"/>
</dbReference>
<evidence type="ECO:0000313" key="10">
    <source>
        <dbReference type="EMBL" id="AHG91954.1"/>
    </source>
</evidence>
<feature type="domain" description="3-hydroxyacyl-CoA dehydrogenase NAD binding" evidence="9">
    <location>
        <begin position="39"/>
        <end position="221"/>
    </location>
</feature>
<evidence type="ECO:0000256" key="2">
    <source>
        <dbReference type="ARBA" id="ARBA00022832"/>
    </source>
</evidence>
<gene>
    <name evidence="10" type="ORF">J421_4417</name>
</gene>
<sequence>MTHADTSVAGDRTSFGSFDLGLEDDTPAPPATPVRVRTLGVVGAGTMGSGIAALAASAGIPVVLLDVAAQGPDRSAVAKSAVQKGLKAKPAPFMDTDRAALIRTGNIDDDLALLADCDLVVEAIIEQPAPKQALFEKLEAIVKPTAIVASNTSGIPMTVLTQGRGARFRQRFLGTHFFAPPRYMHLLEIIPGPETDQSVIDAVRAFGERVLGKGIVLCKDVPGFIANRLGVYGMVHTIQLMERFGLTIDEVDALTGPVLGRPKSATFRTADLSGVDVIKHVSAGLAESTGEDFALPAWVHRMVDEKKLGDKTGGGFYKKVGKDILTFDRETNDYAPQQKVESPELKAAGKTPLAQRGAALKELPGKYGDFLRTLLVDSAHYTLERSPELAFDVPSVDRAMEWGYGHEAGPFRLMDALGLDWLKQEFIKAGYSVPALLTQAHGSFYRQTPNGEEVLGFDGRYAPVPEIAGNLRLAAVAARPNAILEQNDGARLLDLGDGVALLEFRGKANAISSKVLDLLWTSLERIDRDGMAGLVIGNDDPRTFSAGADLAESSGAVIAGMWDVIDQAIARFQNSTQAIRYAPFPVVVAPAGLTLGGGCEFALHSDLVQAHAELYMGLVEAGVGLLPGGGGCKELLFRFMGDLAPYEEADPFEAVKRAFKLIATAQTSTSALEARKLGLLRASDRISMNRDHQIADAKQRVLDLAPGYVPPAPRTVRALGTEGLGNLRYALFSFREGGYASEHDAVIGERIARVLCGGDGPPRVVSEQDILDLEREAFLSLLGNEKTQERIMYTLKTGKPLRN</sequence>
<comment type="catalytic activity">
    <reaction evidence="7">
        <text>a (3S)-3-hydroxyacyl-CoA + NAD(+) = a 3-oxoacyl-CoA + NADH + H(+)</text>
        <dbReference type="Rhea" id="RHEA:22432"/>
        <dbReference type="ChEBI" id="CHEBI:15378"/>
        <dbReference type="ChEBI" id="CHEBI:57318"/>
        <dbReference type="ChEBI" id="CHEBI:57540"/>
        <dbReference type="ChEBI" id="CHEBI:57945"/>
        <dbReference type="ChEBI" id="CHEBI:90726"/>
        <dbReference type="EC" id="1.1.1.35"/>
    </reaction>
</comment>
<dbReference type="KEGG" id="gba:J421_4417"/>
<dbReference type="eggNOG" id="COG1024">
    <property type="taxonomic scope" value="Bacteria"/>
</dbReference>
<evidence type="ECO:0000259" key="9">
    <source>
        <dbReference type="Pfam" id="PF02737"/>
    </source>
</evidence>
<name>W0RLJ0_9BACT</name>
<keyword evidence="6" id="KW-0443">Lipid metabolism</keyword>
<evidence type="ECO:0000256" key="7">
    <source>
        <dbReference type="ARBA" id="ARBA00049556"/>
    </source>
</evidence>
<dbReference type="InterPro" id="IPR029045">
    <property type="entry name" value="ClpP/crotonase-like_dom_sf"/>
</dbReference>
<dbReference type="STRING" id="861299.J421_4417"/>
<dbReference type="PANTHER" id="PTHR48075">
    <property type="entry name" value="3-HYDROXYACYL-COA DEHYDROGENASE FAMILY PROTEIN"/>
    <property type="match status" value="1"/>
</dbReference>
<dbReference type="CDD" id="cd06558">
    <property type="entry name" value="crotonase-like"/>
    <property type="match status" value="1"/>
</dbReference>
<dbReference type="HOGENOM" id="CLU_010448_0_0_0"/>
<dbReference type="AlphaFoldDB" id="W0RLJ0"/>
<keyword evidence="3" id="KW-0442">Lipid degradation</keyword>
<evidence type="ECO:0000256" key="4">
    <source>
        <dbReference type="ARBA" id="ARBA00023002"/>
    </source>
</evidence>
<dbReference type="SUPFAM" id="SSF51735">
    <property type="entry name" value="NAD(P)-binding Rossmann-fold domains"/>
    <property type="match status" value="1"/>
</dbReference>
<dbReference type="InterPro" id="IPR036291">
    <property type="entry name" value="NAD(P)-bd_dom_sf"/>
</dbReference>
<evidence type="ECO:0000256" key="6">
    <source>
        <dbReference type="ARBA" id="ARBA00023098"/>
    </source>
</evidence>
<dbReference type="Gene3D" id="3.40.50.720">
    <property type="entry name" value="NAD(P)-binding Rossmann-like Domain"/>
    <property type="match status" value="1"/>
</dbReference>